<feature type="region of interest" description="Disordered" evidence="1">
    <location>
        <begin position="1"/>
        <end position="27"/>
    </location>
</feature>
<proteinExistence type="predicted"/>
<keyword evidence="3" id="KW-1185">Reference proteome</keyword>
<evidence type="ECO:0000313" key="3">
    <source>
        <dbReference type="Proteomes" id="UP000523795"/>
    </source>
</evidence>
<comment type="caution">
    <text evidence="2">The sequence shown here is derived from an EMBL/GenBank/DDBJ whole genome shotgun (WGS) entry which is preliminary data.</text>
</comment>
<evidence type="ECO:0000313" key="2">
    <source>
        <dbReference type="EMBL" id="NKX50793.1"/>
    </source>
</evidence>
<protein>
    <recommendedName>
        <fullName evidence="4">LuxR family transcriptional regulator</fullName>
    </recommendedName>
</protein>
<dbReference type="Proteomes" id="UP000523795">
    <property type="component" value="Unassembled WGS sequence"/>
</dbReference>
<accession>A0ABX1JP34</accession>
<dbReference type="EMBL" id="JAAZSR010000129">
    <property type="protein sequence ID" value="NKX50793.1"/>
    <property type="molecule type" value="Genomic_DNA"/>
</dbReference>
<gene>
    <name evidence="2" type="ORF">HER39_09490</name>
</gene>
<evidence type="ECO:0000256" key="1">
    <source>
        <dbReference type="SAM" id="MobiDB-lite"/>
    </source>
</evidence>
<name>A0ABX1JP34_9MICC</name>
<feature type="non-terminal residue" evidence="2">
    <location>
        <position position="265"/>
    </location>
</feature>
<sequence>MPAETGTLTREARNVERESTAAPAPRVSVHAAARPRLFAQLNDAVRFPLAVVRGPAGAGKTALLADWPSRPPEQGGPGTAYAWLQTDALAALPADGQRRAFWQLAAAALGLGGHDEPFESVLRSSPVPRLLVVDGAHLLAGPALEEDLVRLARSELPLHILLATRTVLGLERRLPLLDIDIAVVGPDELRLTAAETHAVLAGGWLAECSAEVHERTAGQPWLVRAAKLRAAAAAAGRPHRNRAGAVYTLLAADAAAALDALAPCP</sequence>
<reference evidence="2 3" key="1">
    <citation type="submission" date="2020-04" db="EMBL/GenBank/DDBJ databases">
        <authorList>
            <person name="Liu S."/>
        </authorList>
    </citation>
    <scope>NUCLEOTIDE SEQUENCE [LARGE SCALE GENOMIC DNA]</scope>
    <source>
        <strain evidence="2 3">CGMCC 1.15091</strain>
    </source>
</reference>
<organism evidence="2 3">
    <name type="scientific">Arthrobacter deserti</name>
    <dbReference type="NCBI Taxonomy" id="1742687"/>
    <lineage>
        <taxon>Bacteria</taxon>
        <taxon>Bacillati</taxon>
        <taxon>Actinomycetota</taxon>
        <taxon>Actinomycetes</taxon>
        <taxon>Micrococcales</taxon>
        <taxon>Micrococcaceae</taxon>
        <taxon>Arthrobacter</taxon>
    </lineage>
</organism>
<feature type="compositionally biased region" description="Basic and acidic residues" evidence="1">
    <location>
        <begin position="10"/>
        <end position="19"/>
    </location>
</feature>
<evidence type="ECO:0008006" key="4">
    <source>
        <dbReference type="Google" id="ProtNLM"/>
    </source>
</evidence>